<dbReference type="EMBL" id="CP002736">
    <property type="protein sequence ID" value="AEF93441.1"/>
    <property type="molecule type" value="Genomic_DNA"/>
</dbReference>
<dbReference type="Proteomes" id="UP000009226">
    <property type="component" value="Chromosome"/>
</dbReference>
<dbReference type="SUPFAM" id="SSF55920">
    <property type="entry name" value="Creatinase/aminopeptidase"/>
    <property type="match status" value="1"/>
</dbReference>
<evidence type="ECO:0000259" key="5">
    <source>
        <dbReference type="Pfam" id="PF00557"/>
    </source>
</evidence>
<feature type="domain" description="Creatinase N-terminal" evidence="6">
    <location>
        <begin position="7"/>
        <end position="135"/>
    </location>
</feature>
<reference evidence="7 8" key="1">
    <citation type="submission" date="2011-05" db="EMBL/GenBank/DDBJ databases">
        <title>Complete sequence of Desulfotomaculum carboxydivorans CO-1-SRB.</title>
        <authorList>
            <consortium name="US DOE Joint Genome Institute"/>
            <person name="Lucas S."/>
            <person name="Han J."/>
            <person name="Lapidus A."/>
            <person name="Cheng J.-F."/>
            <person name="Goodwin L."/>
            <person name="Pitluck S."/>
            <person name="Peters L."/>
            <person name="Mikhailova N."/>
            <person name="Lu M."/>
            <person name="Han C."/>
            <person name="Tapia R."/>
            <person name="Land M."/>
            <person name="Hauser L."/>
            <person name="Kyrpides N."/>
            <person name="Ivanova N."/>
            <person name="Pagani I."/>
            <person name="Stams A."/>
            <person name="Plugge C."/>
            <person name="Muyzer G."/>
            <person name="Kuever J."/>
            <person name="Parshina S."/>
            <person name="Ivanova A."/>
            <person name="Nazina T."/>
            <person name="Woyke T."/>
        </authorList>
    </citation>
    <scope>NUCLEOTIDE SEQUENCE [LARGE SCALE GENOMIC DNA]</scope>
    <source>
        <strain evidence="8">DSM 14880 / VKM B-2319 / CO-1-SRB</strain>
    </source>
</reference>
<dbReference type="SUPFAM" id="SSF53092">
    <property type="entry name" value="Creatinase/prolidase N-terminal domain"/>
    <property type="match status" value="1"/>
</dbReference>
<dbReference type="CDD" id="cd01092">
    <property type="entry name" value="APP-like"/>
    <property type="match status" value="1"/>
</dbReference>
<evidence type="ECO:0000313" key="7">
    <source>
        <dbReference type="EMBL" id="AEF93441.1"/>
    </source>
</evidence>
<evidence type="ECO:0000256" key="1">
    <source>
        <dbReference type="ARBA" id="ARBA00008766"/>
    </source>
</evidence>
<evidence type="ECO:0000256" key="2">
    <source>
        <dbReference type="ARBA" id="ARBA00022723"/>
    </source>
</evidence>
<dbReference type="STRING" id="868595.Desca_0551"/>
<dbReference type="FunFam" id="3.90.230.10:FF:000014">
    <property type="entry name" value="Aminopeptidase P family protein"/>
    <property type="match status" value="1"/>
</dbReference>
<dbReference type="Gene3D" id="3.90.230.10">
    <property type="entry name" value="Creatinase/methionine aminopeptidase superfamily"/>
    <property type="match status" value="1"/>
</dbReference>
<dbReference type="KEGG" id="dca:Desca_0551"/>
<dbReference type="InterPro" id="IPR029149">
    <property type="entry name" value="Creatin/AminoP/Spt16_N"/>
</dbReference>
<dbReference type="Gene3D" id="3.40.350.10">
    <property type="entry name" value="Creatinase/prolidase N-terminal domain"/>
    <property type="match status" value="1"/>
</dbReference>
<dbReference type="AlphaFoldDB" id="F6B7R9"/>
<dbReference type="HOGENOM" id="CLU_017266_4_1_9"/>
<dbReference type="Pfam" id="PF01321">
    <property type="entry name" value="Creatinase_N"/>
    <property type="match status" value="1"/>
</dbReference>
<dbReference type="GO" id="GO:0016787">
    <property type="term" value="F:hydrolase activity"/>
    <property type="evidence" value="ECO:0007669"/>
    <property type="project" value="UniProtKB-KW"/>
</dbReference>
<keyword evidence="3" id="KW-0378">Hydrolase</keyword>
<dbReference type="PROSITE" id="PS00491">
    <property type="entry name" value="PROLINE_PEPTIDASE"/>
    <property type="match status" value="1"/>
</dbReference>
<dbReference type="InterPro" id="IPR000994">
    <property type="entry name" value="Pept_M24"/>
</dbReference>
<evidence type="ECO:0000259" key="6">
    <source>
        <dbReference type="Pfam" id="PF01321"/>
    </source>
</evidence>
<dbReference type="GO" id="GO:0046872">
    <property type="term" value="F:metal ion binding"/>
    <property type="evidence" value="ECO:0007669"/>
    <property type="project" value="UniProtKB-KW"/>
</dbReference>
<organism evidence="7 8">
    <name type="scientific">Desulfotomaculum nigrificans (strain DSM 14880 / VKM B-2319 / CO-1-SRB)</name>
    <name type="common">Desulfotomaculum carboxydivorans</name>
    <dbReference type="NCBI Taxonomy" id="868595"/>
    <lineage>
        <taxon>Bacteria</taxon>
        <taxon>Bacillati</taxon>
        <taxon>Bacillota</taxon>
        <taxon>Clostridia</taxon>
        <taxon>Eubacteriales</taxon>
        <taxon>Desulfotomaculaceae</taxon>
        <taxon>Desulfotomaculum</taxon>
    </lineage>
</organism>
<dbReference type="RefSeq" id="WP_013809693.1">
    <property type="nucleotide sequence ID" value="NC_015565.1"/>
</dbReference>
<keyword evidence="8" id="KW-1185">Reference proteome</keyword>
<dbReference type="InterPro" id="IPR000587">
    <property type="entry name" value="Creatinase_N"/>
</dbReference>
<dbReference type="PANTHER" id="PTHR46112">
    <property type="entry name" value="AMINOPEPTIDASE"/>
    <property type="match status" value="1"/>
</dbReference>
<proteinExistence type="inferred from homology"/>
<name>F6B7R9_DESCC</name>
<accession>F6B7R9</accession>
<keyword evidence="2 4" id="KW-0479">Metal-binding</keyword>
<evidence type="ECO:0000313" key="8">
    <source>
        <dbReference type="Proteomes" id="UP000009226"/>
    </source>
</evidence>
<dbReference type="PANTHER" id="PTHR46112:SF3">
    <property type="entry name" value="AMINOPEPTIDASE YPDF"/>
    <property type="match status" value="1"/>
</dbReference>
<dbReference type="InterPro" id="IPR036005">
    <property type="entry name" value="Creatinase/aminopeptidase-like"/>
</dbReference>
<dbReference type="Pfam" id="PF00557">
    <property type="entry name" value="Peptidase_M24"/>
    <property type="match status" value="1"/>
</dbReference>
<evidence type="ECO:0000256" key="3">
    <source>
        <dbReference type="ARBA" id="ARBA00022801"/>
    </source>
</evidence>
<dbReference type="eggNOG" id="COG0006">
    <property type="taxonomic scope" value="Bacteria"/>
</dbReference>
<gene>
    <name evidence="7" type="ordered locus">Desca_0551</name>
</gene>
<sequence>MKVQEQRFMKAQGLLAARQLDAVVVTSPPNFFYFSGIWLDSNERLQAVVIPKTGTPKIIVHEMFREEVSGVKEFEQLFWSDGIPPIELLAKVLPAAGTVSVDNQWPSGNLISLMEVNKQLSYVHSTPILGALRLIKDDAEIKLLEESANYADQIMDRVIEFVKPGVTELEVAEEIKKLFRKEGINQLSFEPIVATGSNAAMPHHVPDDTVLREGDTVVIDMGGIKDYYCSDITRTIVLGEATPEIEKVYQVVQRAQEAAVKAIKPGLAMQDIDQVARGIITEAGYGEYFTHRTGHGLGIEVHEEPYLSPGNRQILKEGMVVSVEPGIYLPGKFGVRIEDIVVVTADGAERMNHYPRHLICRETTDARK</sequence>
<evidence type="ECO:0000256" key="4">
    <source>
        <dbReference type="RuleBase" id="RU000590"/>
    </source>
</evidence>
<dbReference type="InterPro" id="IPR050659">
    <property type="entry name" value="Peptidase_M24B"/>
</dbReference>
<feature type="domain" description="Peptidase M24" evidence="5">
    <location>
        <begin position="143"/>
        <end position="345"/>
    </location>
</feature>
<dbReference type="InterPro" id="IPR001131">
    <property type="entry name" value="Peptidase_M24B_aminopep-P_CS"/>
</dbReference>
<protein>
    <submittedName>
        <fullName evidence="7">Peptidase M24</fullName>
    </submittedName>
</protein>
<comment type="similarity">
    <text evidence="1 4">Belongs to the peptidase M24B family.</text>
</comment>